<keyword evidence="1" id="KW-0732">Signal</keyword>
<reference evidence="2 3" key="1">
    <citation type="journal article" date="2018" name="Nat. Biotechnol.">
        <title>A standardized bacterial taxonomy based on genome phylogeny substantially revises the tree of life.</title>
        <authorList>
            <person name="Parks D.H."/>
            <person name="Chuvochina M."/>
            <person name="Waite D.W."/>
            <person name="Rinke C."/>
            <person name="Skarshewski A."/>
            <person name="Chaumeil P.A."/>
            <person name="Hugenholtz P."/>
        </authorList>
    </citation>
    <scope>NUCLEOTIDE SEQUENCE [LARGE SCALE GENOMIC DNA]</scope>
    <source>
        <strain evidence="2">UBA9375</strain>
    </source>
</reference>
<name>A0A3D3R5F9_9PLAN</name>
<gene>
    <name evidence="2" type="ORF">DIT97_10195</name>
</gene>
<dbReference type="Gene3D" id="3.80.10.10">
    <property type="entry name" value="Ribonuclease Inhibitor"/>
    <property type="match status" value="1"/>
</dbReference>
<dbReference type="EMBL" id="DQAY01000058">
    <property type="protein sequence ID" value="HCO23398.1"/>
    <property type="molecule type" value="Genomic_DNA"/>
</dbReference>
<dbReference type="PANTHER" id="PTHR12904">
    <property type="match status" value="1"/>
</dbReference>
<feature type="chain" id="PRO_5017740158" description="Leucine Rich repeats (2 copies)" evidence="1">
    <location>
        <begin position="32"/>
        <end position="173"/>
    </location>
</feature>
<dbReference type="Proteomes" id="UP000263642">
    <property type="component" value="Unassembled WGS sequence"/>
</dbReference>
<dbReference type="PROSITE" id="PS51257">
    <property type="entry name" value="PROKAR_LIPOPROTEIN"/>
    <property type="match status" value="1"/>
</dbReference>
<accession>A0A3D3R5F9</accession>
<evidence type="ECO:0000313" key="3">
    <source>
        <dbReference type="Proteomes" id="UP000263642"/>
    </source>
</evidence>
<dbReference type="SUPFAM" id="SSF52047">
    <property type="entry name" value="RNI-like"/>
    <property type="match status" value="1"/>
</dbReference>
<dbReference type="AlphaFoldDB" id="A0A3D3R5F9"/>
<organism evidence="2 3">
    <name type="scientific">Gimesia maris</name>
    <dbReference type="NCBI Taxonomy" id="122"/>
    <lineage>
        <taxon>Bacteria</taxon>
        <taxon>Pseudomonadati</taxon>
        <taxon>Planctomycetota</taxon>
        <taxon>Planctomycetia</taxon>
        <taxon>Planctomycetales</taxon>
        <taxon>Planctomycetaceae</taxon>
        <taxon>Gimesia</taxon>
    </lineage>
</organism>
<evidence type="ECO:0000313" key="2">
    <source>
        <dbReference type="EMBL" id="HCO23398.1"/>
    </source>
</evidence>
<dbReference type="InterPro" id="IPR032675">
    <property type="entry name" value="LRR_dom_sf"/>
</dbReference>
<evidence type="ECO:0008006" key="4">
    <source>
        <dbReference type="Google" id="ProtNLM"/>
    </source>
</evidence>
<protein>
    <recommendedName>
        <fullName evidence="4">Leucine Rich repeats (2 copies)</fullName>
    </recommendedName>
</protein>
<proteinExistence type="predicted"/>
<dbReference type="InterPro" id="IPR051341">
    <property type="entry name" value="Zyg-11_UBL_adapter"/>
</dbReference>
<dbReference type="PANTHER" id="PTHR12904:SF23">
    <property type="entry name" value="PROTEIN ZER-1 HOMOLOG"/>
    <property type="match status" value="1"/>
</dbReference>
<feature type="signal peptide" evidence="1">
    <location>
        <begin position="1"/>
        <end position="31"/>
    </location>
</feature>
<comment type="caution">
    <text evidence="2">The sequence shown here is derived from an EMBL/GenBank/DDBJ whole genome shotgun (WGS) entry which is preliminary data.</text>
</comment>
<sequence length="173" mass="19331">MRANLKMSKSNRWLKGLLLSVCVLIAGCGRAHDPNSKEATEYVLKLGGTVIPVHSELPIDTAAKIPEGNFAIREIDLTNAKFKNIDLVKLSNLPYLESLNLHRTNLTDKGLSLITDLPKLQSLEIAYTRVTDAEISKLTRFPRLRKIFLYGTPAKPQTLEDLKSNLKGCIIYK</sequence>
<evidence type="ECO:0000256" key="1">
    <source>
        <dbReference type="SAM" id="SignalP"/>
    </source>
</evidence>